<dbReference type="WBParaSite" id="TCONS_00010697.p1">
    <property type="protein sequence ID" value="TCONS_00010697.p1"/>
    <property type="gene ID" value="XLOC_004181"/>
</dbReference>
<dbReference type="InterPro" id="IPR036305">
    <property type="entry name" value="RGS_sf"/>
</dbReference>
<accession>A0AAF5DEW3</accession>
<reference evidence="6" key="1">
    <citation type="submission" date="2024-02" db="UniProtKB">
        <authorList>
            <consortium name="WormBaseParasite"/>
        </authorList>
    </citation>
    <scope>IDENTIFICATION</scope>
</reference>
<dbReference type="Gene3D" id="1.10.1240.60">
    <property type="match status" value="1"/>
</dbReference>
<proteinExistence type="predicted"/>
<protein>
    <recommendedName>
        <fullName evidence="7">DEP domain-containing protein</fullName>
    </recommendedName>
</protein>
<feature type="domain" description="DEP" evidence="4">
    <location>
        <begin position="50"/>
        <end position="125"/>
    </location>
</feature>
<dbReference type="GO" id="GO:0008277">
    <property type="term" value="P:regulation of G protein-coupled receptor signaling pathway"/>
    <property type="evidence" value="ECO:0007669"/>
    <property type="project" value="InterPro"/>
</dbReference>
<dbReference type="Gene3D" id="1.10.10.10">
    <property type="entry name" value="Winged helix-like DNA-binding domain superfamily/Winged helix DNA-binding domain"/>
    <property type="match status" value="1"/>
</dbReference>
<dbReference type="Pfam" id="PF00615">
    <property type="entry name" value="RGS"/>
    <property type="match status" value="1"/>
</dbReference>
<dbReference type="GO" id="GO:0009968">
    <property type="term" value="P:negative regulation of signal transduction"/>
    <property type="evidence" value="ECO:0007669"/>
    <property type="project" value="UniProtKB-KW"/>
</dbReference>
<evidence type="ECO:0000313" key="5">
    <source>
        <dbReference type="Proteomes" id="UP000035681"/>
    </source>
</evidence>
<evidence type="ECO:0000259" key="3">
    <source>
        <dbReference type="PROSITE" id="PS50132"/>
    </source>
</evidence>
<dbReference type="InterPro" id="IPR016137">
    <property type="entry name" value="RGS"/>
</dbReference>
<feature type="compositionally biased region" description="Low complexity" evidence="2">
    <location>
        <begin position="275"/>
        <end position="295"/>
    </location>
</feature>
<dbReference type="PRINTS" id="PR01301">
    <property type="entry name" value="RGSPROTEIN"/>
</dbReference>
<name>A0AAF5DEW3_STRER</name>
<dbReference type="InterPro" id="IPR036388">
    <property type="entry name" value="WH-like_DNA-bd_sf"/>
</dbReference>
<dbReference type="Gene3D" id="1.10.167.10">
    <property type="entry name" value="Regulator of G-protein Signalling 4, domain 2"/>
    <property type="match status" value="1"/>
</dbReference>
<dbReference type="CDD" id="cd00068">
    <property type="entry name" value="GGL"/>
    <property type="match status" value="1"/>
</dbReference>
<dbReference type="Proteomes" id="UP000035681">
    <property type="component" value="Unplaced"/>
</dbReference>
<dbReference type="SMART" id="SM00315">
    <property type="entry name" value="RGS"/>
    <property type="match status" value="1"/>
</dbReference>
<dbReference type="InterPro" id="IPR015898">
    <property type="entry name" value="G-protein_gamma-like_dom"/>
</dbReference>
<dbReference type="GO" id="GO:0005737">
    <property type="term" value="C:cytoplasm"/>
    <property type="evidence" value="ECO:0007669"/>
    <property type="project" value="TreeGrafter"/>
</dbReference>
<dbReference type="PROSITE" id="PS50132">
    <property type="entry name" value="RGS"/>
    <property type="match status" value="1"/>
</dbReference>
<evidence type="ECO:0000256" key="1">
    <source>
        <dbReference type="ARBA" id="ARBA00022700"/>
    </source>
</evidence>
<dbReference type="InterPro" id="IPR000591">
    <property type="entry name" value="DEP_dom"/>
</dbReference>
<dbReference type="Pfam" id="PF00631">
    <property type="entry name" value="G-gamma"/>
    <property type="match status" value="1"/>
</dbReference>
<dbReference type="SUPFAM" id="SSF46785">
    <property type="entry name" value="Winged helix' DNA-binding domain"/>
    <property type="match status" value="1"/>
</dbReference>
<sequence>KKLFICIKSILVMAFPRMRSGNNRDVDRLVHPNRVIYTKIETLIKSMLDTVDGVPIRTVKSFLSKIPSVFTGQDLIAWIMKHCDVVDLSDALHLAHLIAAHGYLFQIDDHILTVKNDGTFYRFQTPYFWPSNCWEPENTDYAVYLCKRTMQNKAHLELEDFEAENLAKLQKMFSRKWEFVFMQAEAQYKVDKKRDRMERQILDSQERAFWDVHRPVPGCVNTTEVDFRKLSRSGRPKYSNSNNLISTSPGYSQYSTSAVVAHNNSLNNELVNKINTPSESNNPPPSTSLTPRTYSQKPGMRRCTQLHDTLSHEINALQSRLAKNVLRTSKVVENYLQYYERRKIFDPFLVPPSSPGDPFSSQPNPWLSDTVDYWQHDKITGEIATRRLKLWEESYEELLIDSLGRETLQKFLDKEYSGENLRFWWEVQKLRKCASRMVPVLVTEIYNEFIDSNATSPVNIDCKVMDITEENLKNPNRWSFDEAADHIYCLMKNDSYQRFLRSDIYRDLLTQSKKKNSFALMISRKTSKKVLSSSSLTSSFISRSAKLTLGTTNATSSGIANGLLTTHLAPPSSDFPLTESTSGEIKKSSTTSQNRGIAPGKITRDIGLRFPTIPGFASNVIKRDVNNTSTNNNNIQQPITTSIINLPNNTSPSQITTIVPTTTTSSYNISGQGNMQPPANISSMTTNLNQITLSSSQSFSQQIGSTYSKNTNIITTTSNTTLSLESKDSSTKCTSPNTTKTLCGNDTNLQKKLSTINPFS</sequence>
<dbReference type="Pfam" id="PF18148">
    <property type="entry name" value="RGS_DHEX"/>
    <property type="match status" value="1"/>
</dbReference>
<dbReference type="CDD" id="cd08705">
    <property type="entry name" value="RGS_R7-like"/>
    <property type="match status" value="1"/>
</dbReference>
<dbReference type="GO" id="GO:0005096">
    <property type="term" value="F:GTPase activator activity"/>
    <property type="evidence" value="ECO:0007669"/>
    <property type="project" value="TreeGrafter"/>
</dbReference>
<dbReference type="InterPro" id="IPR044926">
    <property type="entry name" value="RGS_subdomain_2"/>
</dbReference>
<feature type="region of interest" description="Disordered" evidence="2">
    <location>
        <begin position="272"/>
        <end position="299"/>
    </location>
</feature>
<dbReference type="InterPro" id="IPR040759">
    <property type="entry name" value="RGS_DHEX"/>
</dbReference>
<keyword evidence="1" id="KW-0734">Signal transduction inhibitor</keyword>
<dbReference type="InterPro" id="IPR034483">
    <property type="entry name" value="RGS_Egl-10"/>
</dbReference>
<dbReference type="SUPFAM" id="SSF48097">
    <property type="entry name" value="Regulator of G-protein signaling, RGS"/>
    <property type="match status" value="1"/>
</dbReference>
<keyword evidence="5" id="KW-1185">Reference proteome</keyword>
<dbReference type="SMART" id="SM01224">
    <property type="entry name" value="G_gamma"/>
    <property type="match status" value="1"/>
</dbReference>
<dbReference type="PANTHER" id="PTHR45746">
    <property type="entry name" value="LP21163P"/>
    <property type="match status" value="1"/>
</dbReference>
<evidence type="ECO:0000259" key="4">
    <source>
        <dbReference type="PROSITE" id="PS50186"/>
    </source>
</evidence>
<dbReference type="GO" id="GO:0043005">
    <property type="term" value="C:neuron projection"/>
    <property type="evidence" value="ECO:0007669"/>
    <property type="project" value="TreeGrafter"/>
</dbReference>
<dbReference type="Pfam" id="PF00610">
    <property type="entry name" value="DEP"/>
    <property type="match status" value="1"/>
</dbReference>
<dbReference type="SMART" id="SM00049">
    <property type="entry name" value="DEP"/>
    <property type="match status" value="1"/>
</dbReference>
<dbReference type="PANTHER" id="PTHR45746:SF6">
    <property type="entry name" value="LP21163P"/>
    <property type="match status" value="1"/>
</dbReference>
<evidence type="ECO:0000313" key="6">
    <source>
        <dbReference type="WBParaSite" id="TCONS_00010697.p1"/>
    </source>
</evidence>
<dbReference type="SUPFAM" id="SSF48670">
    <property type="entry name" value="Transducin (heterotrimeric G protein), gamma chain"/>
    <property type="match status" value="1"/>
</dbReference>
<feature type="domain" description="RGS" evidence="3">
    <location>
        <begin position="394"/>
        <end position="509"/>
    </location>
</feature>
<dbReference type="InterPro" id="IPR036284">
    <property type="entry name" value="GGL_sf"/>
</dbReference>
<evidence type="ECO:0008006" key="7">
    <source>
        <dbReference type="Google" id="ProtNLM"/>
    </source>
</evidence>
<dbReference type="SMART" id="SM00224">
    <property type="entry name" value="GGL"/>
    <property type="match status" value="1"/>
</dbReference>
<feature type="compositionally biased region" description="Polar residues" evidence="2">
    <location>
        <begin position="578"/>
        <end position="595"/>
    </location>
</feature>
<dbReference type="AlphaFoldDB" id="A0AAF5DEW3"/>
<dbReference type="PROSITE" id="PS50186">
    <property type="entry name" value="DEP"/>
    <property type="match status" value="1"/>
</dbReference>
<dbReference type="CDD" id="cd04450">
    <property type="entry name" value="DEP_RGS7-like"/>
    <property type="match status" value="1"/>
</dbReference>
<feature type="region of interest" description="Disordered" evidence="2">
    <location>
        <begin position="574"/>
        <end position="599"/>
    </location>
</feature>
<organism evidence="5 6">
    <name type="scientific">Strongyloides stercoralis</name>
    <name type="common">Threadworm</name>
    <dbReference type="NCBI Taxonomy" id="6248"/>
    <lineage>
        <taxon>Eukaryota</taxon>
        <taxon>Metazoa</taxon>
        <taxon>Ecdysozoa</taxon>
        <taxon>Nematoda</taxon>
        <taxon>Chromadorea</taxon>
        <taxon>Rhabditida</taxon>
        <taxon>Tylenchina</taxon>
        <taxon>Panagrolaimomorpha</taxon>
        <taxon>Strongyloidoidea</taxon>
        <taxon>Strongyloididae</taxon>
        <taxon>Strongyloides</taxon>
    </lineage>
</organism>
<dbReference type="InterPro" id="IPR047017">
    <property type="entry name" value="RGS6/7/9/11_DHEX_sf"/>
</dbReference>
<dbReference type="GO" id="GO:0035556">
    <property type="term" value="P:intracellular signal transduction"/>
    <property type="evidence" value="ECO:0007669"/>
    <property type="project" value="InterPro"/>
</dbReference>
<dbReference type="FunFam" id="1.10.1240.60:FF:000001">
    <property type="entry name" value="Regulator of G-protein signaling 6"/>
    <property type="match status" value="1"/>
</dbReference>
<dbReference type="InterPro" id="IPR036390">
    <property type="entry name" value="WH_DNA-bd_sf"/>
</dbReference>
<dbReference type="InterPro" id="IPR047016">
    <property type="entry name" value="RGS6/7/9/11"/>
</dbReference>
<dbReference type="GO" id="GO:0007186">
    <property type="term" value="P:G protein-coupled receptor signaling pathway"/>
    <property type="evidence" value="ECO:0007669"/>
    <property type="project" value="InterPro"/>
</dbReference>
<dbReference type="FunFam" id="1.10.10.10:FF:000162">
    <property type="entry name" value="Regulator of G-protein signaling 6"/>
    <property type="match status" value="1"/>
</dbReference>
<evidence type="ECO:0000256" key="2">
    <source>
        <dbReference type="SAM" id="MobiDB-lite"/>
    </source>
</evidence>